<evidence type="ECO:0000313" key="2">
    <source>
        <dbReference type="EMBL" id="CAL5224858.1"/>
    </source>
</evidence>
<feature type="chain" id="PRO_5046302113" evidence="1">
    <location>
        <begin position="27"/>
        <end position="256"/>
    </location>
</feature>
<organism evidence="2 3">
    <name type="scientific">Coccomyxa viridis</name>
    <dbReference type="NCBI Taxonomy" id="1274662"/>
    <lineage>
        <taxon>Eukaryota</taxon>
        <taxon>Viridiplantae</taxon>
        <taxon>Chlorophyta</taxon>
        <taxon>core chlorophytes</taxon>
        <taxon>Trebouxiophyceae</taxon>
        <taxon>Trebouxiophyceae incertae sedis</taxon>
        <taxon>Coccomyxaceae</taxon>
        <taxon>Coccomyxa</taxon>
    </lineage>
</organism>
<proteinExistence type="predicted"/>
<keyword evidence="1" id="KW-0732">Signal</keyword>
<accession>A0ABP1FY96</accession>
<name>A0ABP1FY96_9CHLO</name>
<protein>
    <submittedName>
        <fullName evidence="2">G7616 protein</fullName>
    </submittedName>
</protein>
<feature type="signal peptide" evidence="1">
    <location>
        <begin position="1"/>
        <end position="26"/>
    </location>
</feature>
<reference evidence="2 3" key="1">
    <citation type="submission" date="2024-06" db="EMBL/GenBank/DDBJ databases">
        <authorList>
            <person name="Kraege A."/>
            <person name="Thomma B."/>
        </authorList>
    </citation>
    <scope>NUCLEOTIDE SEQUENCE [LARGE SCALE GENOMIC DNA]</scope>
</reference>
<comment type="caution">
    <text evidence="2">The sequence shown here is derived from an EMBL/GenBank/DDBJ whole genome shotgun (WGS) entry which is preliminary data.</text>
</comment>
<dbReference type="Proteomes" id="UP001497392">
    <property type="component" value="Unassembled WGS sequence"/>
</dbReference>
<gene>
    <name evidence="2" type="primary">g7616</name>
    <name evidence="2" type="ORF">VP750_LOCUS6517</name>
</gene>
<dbReference type="EMBL" id="CAXHTA020000011">
    <property type="protein sequence ID" value="CAL5224858.1"/>
    <property type="molecule type" value="Genomic_DNA"/>
</dbReference>
<keyword evidence="3" id="KW-1185">Reference proteome</keyword>
<sequence>MTVVTGARRRLTALIVFCLVARPCHCTIRRLLQGPGTNSGPQFPAFQLPTRILNAANTLEQNAVPLTKANTGPLLGEKVFSDSLPVSAVNLGLGNNAFDKEQKPDLASTVAANVTLFHQQTFPDKCAQDELCTNITRDVWQYLLNELTDYGQGSADEALTNFTVGAANTTFYIVQPAGVGEIPTSVQTEIESWTPSPTPDPSSNIIAKLDKVAGGIQHLTGLSPSPGGFSAVLQRYFGDSKTTSGAAAAVAGAAGG</sequence>
<evidence type="ECO:0000313" key="3">
    <source>
        <dbReference type="Proteomes" id="UP001497392"/>
    </source>
</evidence>
<evidence type="ECO:0000256" key="1">
    <source>
        <dbReference type="SAM" id="SignalP"/>
    </source>
</evidence>